<dbReference type="InterPro" id="IPR036465">
    <property type="entry name" value="vWFA_dom_sf"/>
</dbReference>
<dbReference type="SUPFAM" id="SSF53300">
    <property type="entry name" value="vWA-like"/>
    <property type="match status" value="1"/>
</dbReference>
<evidence type="ECO:0000313" key="4">
    <source>
        <dbReference type="EMBL" id="OBY11616.1"/>
    </source>
</evidence>
<feature type="coiled-coil region" evidence="1">
    <location>
        <begin position="158"/>
        <end position="185"/>
    </location>
</feature>
<organism evidence="4 5">
    <name type="scientific">Clostridium paraputrificum</name>
    <dbReference type="NCBI Taxonomy" id="29363"/>
    <lineage>
        <taxon>Bacteria</taxon>
        <taxon>Bacillati</taxon>
        <taxon>Bacillota</taxon>
        <taxon>Clostridia</taxon>
        <taxon>Eubacteriales</taxon>
        <taxon>Clostridiaceae</taxon>
        <taxon>Clostridium</taxon>
    </lineage>
</organism>
<dbReference type="Pfam" id="PF13203">
    <property type="entry name" value="DUF2201_N"/>
    <property type="match status" value="1"/>
</dbReference>
<dbReference type="Proteomes" id="UP000092714">
    <property type="component" value="Unassembled WGS sequence"/>
</dbReference>
<dbReference type="InterPro" id="IPR018698">
    <property type="entry name" value="VWA-like_dom"/>
</dbReference>
<evidence type="ECO:0008006" key="6">
    <source>
        <dbReference type="Google" id="ProtNLM"/>
    </source>
</evidence>
<evidence type="ECO:0000256" key="1">
    <source>
        <dbReference type="SAM" id="Coils"/>
    </source>
</evidence>
<dbReference type="eggNOG" id="COG3864">
    <property type="taxonomic scope" value="Bacteria"/>
</dbReference>
<dbReference type="AlphaFoldDB" id="A0A174UKG1"/>
<name>A0A174UKG1_9CLOT</name>
<dbReference type="RefSeq" id="WP_027097138.1">
    <property type="nucleotide sequence ID" value="NZ_CAXSZC010000004.1"/>
</dbReference>
<gene>
    <name evidence="4" type="ORF">CP373A1_04295</name>
</gene>
<sequence length="448" mass="52512">MTFIEERDALFSKALKIEKNEDIRDDFKREFFDLVGKVIIDMLSSEDNFFGGFMIKIEREIRVDITWPLATVPKINGFTMYFNPLLFLQCDKKEMAALFKHEIYHMMYMHYERVNNLKNKYSNEVISMAIDISINQFVKNMPMEAYRIERVNREFNIELKENRSIEEYSKEIQKAIEERIEKSSKDKNSDTLAREVDIAKAHEIWDNIDVSDSSVKENVKKIALSLKSSGKPDEILKLISKFEEKEELSWQNILKRMIPTVKSGYRKTITRRDRRQPDRMDLRGKLANHIPELIIAIDISASMTDEDIRKIMVEILAIVRNREAQITVVECDNEIRRVYALRSPKDIKPRSEKNGSTAFSPVFQYIREKNLSDSIVIYFTDGVGEKELKVKPLNKGIIWVLTGDEEFSLKNPLGEIQRINKKSKVNEDKVFALDLVREVVRDMNRETT</sequence>
<accession>A0A174UKG1</accession>
<dbReference type="GeneID" id="42774972"/>
<evidence type="ECO:0000259" key="3">
    <source>
        <dbReference type="Pfam" id="PF13203"/>
    </source>
</evidence>
<dbReference type="EMBL" id="MAPZ01000011">
    <property type="protein sequence ID" value="OBY11616.1"/>
    <property type="molecule type" value="Genomic_DNA"/>
</dbReference>
<dbReference type="InterPro" id="IPR025154">
    <property type="entry name" value="Put_metallopeptidase_dom"/>
</dbReference>
<keyword evidence="5" id="KW-1185">Reference proteome</keyword>
<comment type="caution">
    <text evidence="4">The sequence shown here is derived from an EMBL/GenBank/DDBJ whole genome shotgun (WGS) entry which is preliminary data.</text>
</comment>
<dbReference type="PANTHER" id="PTHR38730:SF1">
    <property type="entry name" value="SLL7028 PROTEIN"/>
    <property type="match status" value="1"/>
</dbReference>
<keyword evidence="1" id="KW-0175">Coiled coil</keyword>
<dbReference type="Pfam" id="PF09967">
    <property type="entry name" value="DUF2201"/>
    <property type="match status" value="1"/>
</dbReference>
<dbReference type="OrthoDB" id="9809307at2"/>
<proteinExistence type="predicted"/>
<dbReference type="PANTHER" id="PTHR38730">
    <property type="entry name" value="SLL7028 PROTEIN"/>
    <property type="match status" value="1"/>
</dbReference>
<protein>
    <recommendedName>
        <fullName evidence="6">Peptidase</fullName>
    </recommendedName>
</protein>
<feature type="domain" description="Putative metallopeptidase" evidence="3">
    <location>
        <begin position="44"/>
        <end position="194"/>
    </location>
</feature>
<evidence type="ECO:0000259" key="2">
    <source>
        <dbReference type="Pfam" id="PF09967"/>
    </source>
</evidence>
<reference evidence="4 5" key="1">
    <citation type="submission" date="2016-06" db="EMBL/GenBank/DDBJ databases">
        <authorList>
            <person name="Kjaerup R.B."/>
            <person name="Dalgaard T.S."/>
            <person name="Juul-Madsen H.R."/>
        </authorList>
    </citation>
    <scope>NUCLEOTIDE SEQUENCE [LARGE SCALE GENOMIC DNA]</scope>
    <source>
        <strain evidence="4 5">373-A1</strain>
    </source>
</reference>
<feature type="domain" description="VWA-like" evidence="2">
    <location>
        <begin position="293"/>
        <end position="419"/>
    </location>
</feature>
<evidence type="ECO:0000313" key="5">
    <source>
        <dbReference type="Proteomes" id="UP000092714"/>
    </source>
</evidence>